<evidence type="ECO:0000313" key="1">
    <source>
        <dbReference type="Ensembl" id="ENSDNVP00000021409.1"/>
    </source>
</evidence>
<proteinExistence type="predicted"/>
<dbReference type="AlphaFoldDB" id="A0A8C4KAL9"/>
<evidence type="ECO:0000313" key="2">
    <source>
        <dbReference type="Proteomes" id="UP000694423"/>
    </source>
</evidence>
<name>A0A8C4KAL9_DRONO</name>
<protein>
    <submittedName>
        <fullName evidence="1">Uncharacterized protein</fullName>
    </submittedName>
</protein>
<sequence>MLTQTWFFFQPEEEGVGAEELQGQGAGRRAPYGVVGAADAQHGHGRLVHVAQRLVAGPVRLPAHGAALGRAEEGFLQLPQRTAAQQLVHVHHLGQGTRPRHQLLHGLPEGLQ</sequence>
<keyword evidence="2" id="KW-1185">Reference proteome</keyword>
<reference evidence="1" key="1">
    <citation type="submission" date="2025-08" db="UniProtKB">
        <authorList>
            <consortium name="Ensembl"/>
        </authorList>
    </citation>
    <scope>IDENTIFICATION</scope>
</reference>
<dbReference type="Ensembl" id="ENSDNVT00000025867.1">
    <property type="protein sequence ID" value="ENSDNVP00000021409.1"/>
    <property type="gene ID" value="ENSDNVG00000014978.1"/>
</dbReference>
<dbReference type="Proteomes" id="UP000694423">
    <property type="component" value="Unplaced"/>
</dbReference>
<accession>A0A8C4KAL9</accession>
<reference evidence="1" key="2">
    <citation type="submission" date="2025-09" db="UniProtKB">
        <authorList>
            <consortium name="Ensembl"/>
        </authorList>
    </citation>
    <scope>IDENTIFICATION</scope>
</reference>
<organism evidence="1 2">
    <name type="scientific">Dromaius novaehollandiae</name>
    <name type="common">Emu</name>
    <dbReference type="NCBI Taxonomy" id="8790"/>
    <lineage>
        <taxon>Eukaryota</taxon>
        <taxon>Metazoa</taxon>
        <taxon>Chordata</taxon>
        <taxon>Craniata</taxon>
        <taxon>Vertebrata</taxon>
        <taxon>Euteleostomi</taxon>
        <taxon>Archelosauria</taxon>
        <taxon>Archosauria</taxon>
        <taxon>Dinosauria</taxon>
        <taxon>Saurischia</taxon>
        <taxon>Theropoda</taxon>
        <taxon>Coelurosauria</taxon>
        <taxon>Aves</taxon>
        <taxon>Palaeognathae</taxon>
        <taxon>Casuariiformes</taxon>
        <taxon>Dromaiidae</taxon>
        <taxon>Dromaius</taxon>
    </lineage>
</organism>